<evidence type="ECO:0000256" key="2">
    <source>
        <dbReference type="SAM" id="SignalP"/>
    </source>
</evidence>
<reference evidence="3 4" key="1">
    <citation type="submission" date="2018-07" db="EMBL/GenBank/DDBJ databases">
        <authorList>
            <person name="Quirk P.G."/>
            <person name="Krulwich T.A."/>
        </authorList>
    </citation>
    <scope>NUCLEOTIDE SEQUENCE [LARGE SCALE GENOMIC DNA]</scope>
    <source>
        <strain evidence="3 4">CC-BB4</strain>
    </source>
</reference>
<dbReference type="InterPro" id="IPR005064">
    <property type="entry name" value="BUG"/>
</dbReference>
<sequence length="319" mass="33983">MVRLILLALVALIVPAHAQETYPSRAITIVCPFAAGTTPDLIARQFADALSKRVGQPVVVESKLGAGGLIGTEYAAQQKPDGYTLFLGSKDTNAVLVHLYPKRNFDPNKALVPISLLGAIDNAFVVSPSLGIDSLKDFIEASKKGRTFTFASPGVGTNLHLLGELLRINENLKMTHVPYRAFPTAFQDVMTGRVDMVVAGVPPITGMLAAGKLKALAVTGPKRAAGLPDVPTTKELGYDDLTFVGWFGLLAPTGTPQAIVDKLNAEARAIAQQPDYRASLEKVYVTPASGTAAEFKSLMEAETKRMGDLVVKADVKIEQ</sequence>
<evidence type="ECO:0000256" key="1">
    <source>
        <dbReference type="ARBA" id="ARBA00006987"/>
    </source>
</evidence>
<dbReference type="OrthoDB" id="9780943at2"/>
<feature type="chain" id="PRO_5016676122" evidence="2">
    <location>
        <begin position="19"/>
        <end position="319"/>
    </location>
</feature>
<dbReference type="InterPro" id="IPR042100">
    <property type="entry name" value="Bug_dom1"/>
</dbReference>
<organism evidence="3 4">
    <name type="scientific">Pseudolabrys taiwanensis</name>
    <dbReference type="NCBI Taxonomy" id="331696"/>
    <lineage>
        <taxon>Bacteria</taxon>
        <taxon>Pseudomonadati</taxon>
        <taxon>Pseudomonadota</taxon>
        <taxon>Alphaproteobacteria</taxon>
        <taxon>Hyphomicrobiales</taxon>
        <taxon>Xanthobacteraceae</taxon>
        <taxon>Pseudolabrys</taxon>
    </lineage>
</organism>
<proteinExistence type="inferred from homology"/>
<dbReference type="RefSeq" id="WP_115693020.1">
    <property type="nucleotide sequence ID" value="NZ_CP031417.1"/>
</dbReference>
<protein>
    <submittedName>
        <fullName evidence="3">Tripartite tricarboxylate transporter substrate binding protein</fullName>
    </submittedName>
</protein>
<gene>
    <name evidence="3" type="ORF">DW352_20190</name>
</gene>
<evidence type="ECO:0000313" key="3">
    <source>
        <dbReference type="EMBL" id="AXK82641.1"/>
    </source>
</evidence>
<dbReference type="Pfam" id="PF03401">
    <property type="entry name" value="TctC"/>
    <property type="match status" value="1"/>
</dbReference>
<comment type="similarity">
    <text evidence="1">Belongs to the UPF0065 (bug) family.</text>
</comment>
<dbReference type="PANTHER" id="PTHR42928:SF5">
    <property type="entry name" value="BLR1237 PROTEIN"/>
    <property type="match status" value="1"/>
</dbReference>
<dbReference type="PANTHER" id="PTHR42928">
    <property type="entry name" value="TRICARBOXYLATE-BINDING PROTEIN"/>
    <property type="match status" value="1"/>
</dbReference>
<dbReference type="SUPFAM" id="SSF53850">
    <property type="entry name" value="Periplasmic binding protein-like II"/>
    <property type="match status" value="1"/>
</dbReference>
<accession>A0A346A0E4</accession>
<dbReference type="Gene3D" id="3.40.190.150">
    <property type="entry name" value="Bordetella uptake gene, domain 1"/>
    <property type="match status" value="1"/>
</dbReference>
<dbReference type="Gene3D" id="3.40.190.10">
    <property type="entry name" value="Periplasmic binding protein-like II"/>
    <property type="match status" value="1"/>
</dbReference>
<dbReference type="AlphaFoldDB" id="A0A346A0E4"/>
<dbReference type="KEGG" id="ptaw:DW352_20190"/>
<keyword evidence="2" id="KW-0732">Signal</keyword>
<name>A0A346A0E4_9HYPH</name>
<dbReference type="Proteomes" id="UP000254889">
    <property type="component" value="Chromosome"/>
</dbReference>
<dbReference type="PIRSF" id="PIRSF017082">
    <property type="entry name" value="YflP"/>
    <property type="match status" value="1"/>
</dbReference>
<dbReference type="EMBL" id="CP031417">
    <property type="protein sequence ID" value="AXK82641.1"/>
    <property type="molecule type" value="Genomic_DNA"/>
</dbReference>
<evidence type="ECO:0000313" key="4">
    <source>
        <dbReference type="Proteomes" id="UP000254889"/>
    </source>
</evidence>
<keyword evidence="4" id="KW-1185">Reference proteome</keyword>
<feature type="signal peptide" evidence="2">
    <location>
        <begin position="1"/>
        <end position="18"/>
    </location>
</feature>